<accession>G4ZCU0</accession>
<protein>
    <submittedName>
        <fullName evidence="1">Uncharacterized protein</fullName>
    </submittedName>
</protein>
<evidence type="ECO:0000313" key="1">
    <source>
        <dbReference type="EMBL" id="EGZ18298.1"/>
    </source>
</evidence>
<reference evidence="1 2" key="1">
    <citation type="journal article" date="2006" name="Science">
        <title>Phytophthora genome sequences uncover evolutionary origins and mechanisms of pathogenesis.</title>
        <authorList>
            <person name="Tyler B.M."/>
            <person name="Tripathy S."/>
            <person name="Zhang X."/>
            <person name="Dehal P."/>
            <person name="Jiang R.H."/>
            <person name="Aerts A."/>
            <person name="Arredondo F.D."/>
            <person name="Baxter L."/>
            <person name="Bensasson D."/>
            <person name="Beynon J.L."/>
            <person name="Chapman J."/>
            <person name="Damasceno C.M."/>
            <person name="Dorrance A.E."/>
            <person name="Dou D."/>
            <person name="Dickerman A.W."/>
            <person name="Dubchak I.L."/>
            <person name="Garbelotto M."/>
            <person name="Gijzen M."/>
            <person name="Gordon S.G."/>
            <person name="Govers F."/>
            <person name="Grunwald N.J."/>
            <person name="Huang W."/>
            <person name="Ivors K.L."/>
            <person name="Jones R.W."/>
            <person name="Kamoun S."/>
            <person name="Krampis K."/>
            <person name="Lamour K.H."/>
            <person name="Lee M.K."/>
            <person name="McDonald W.H."/>
            <person name="Medina M."/>
            <person name="Meijer H.J."/>
            <person name="Nordberg E.K."/>
            <person name="Maclean D.J."/>
            <person name="Ospina-Giraldo M.D."/>
            <person name="Morris P.F."/>
            <person name="Phuntumart V."/>
            <person name="Putnam N.H."/>
            <person name="Rash S."/>
            <person name="Rose J.K."/>
            <person name="Sakihama Y."/>
            <person name="Salamov A.A."/>
            <person name="Savidor A."/>
            <person name="Scheuring C.F."/>
            <person name="Smith B.M."/>
            <person name="Sobral B.W."/>
            <person name="Terry A."/>
            <person name="Torto-Alalibo T.A."/>
            <person name="Win J."/>
            <person name="Xu Z."/>
            <person name="Zhang H."/>
            <person name="Grigoriev I.V."/>
            <person name="Rokhsar D.S."/>
            <person name="Boore J.L."/>
        </authorList>
    </citation>
    <scope>NUCLEOTIDE SEQUENCE [LARGE SCALE GENOMIC DNA]</scope>
    <source>
        <strain evidence="1 2">P6497</strain>
    </source>
</reference>
<dbReference type="Proteomes" id="UP000002640">
    <property type="component" value="Unassembled WGS sequence"/>
</dbReference>
<organism evidence="1 2">
    <name type="scientific">Phytophthora sojae (strain P6497)</name>
    <name type="common">Soybean stem and root rot agent</name>
    <name type="synonym">Phytophthora megasperma f. sp. glycines</name>
    <dbReference type="NCBI Taxonomy" id="1094619"/>
    <lineage>
        <taxon>Eukaryota</taxon>
        <taxon>Sar</taxon>
        <taxon>Stramenopiles</taxon>
        <taxon>Oomycota</taxon>
        <taxon>Peronosporomycetes</taxon>
        <taxon>Peronosporales</taxon>
        <taxon>Peronosporaceae</taxon>
        <taxon>Phytophthora</taxon>
    </lineage>
</organism>
<keyword evidence="2" id="KW-1185">Reference proteome</keyword>
<dbReference type="KEGG" id="psoj:PHYSODRAFT_332121"/>
<evidence type="ECO:0000313" key="2">
    <source>
        <dbReference type="Proteomes" id="UP000002640"/>
    </source>
</evidence>
<dbReference type="AlphaFoldDB" id="G4ZCU0"/>
<proteinExistence type="predicted"/>
<gene>
    <name evidence="1" type="ORF">PHYSODRAFT_332121</name>
</gene>
<sequence>MAPPILLLVQHALPPHIQAIPHAVQLVNEFVLPSTIDAAVYNDLQRVLEVFQESRPYTVGAMDGAAARGKDAPRHLLAPRLTVTWTCWSGSTIATRSSGKGCKNSRKLRSMAIMTLSSTY</sequence>
<dbReference type="RefSeq" id="XP_009527356.1">
    <property type="nucleotide sequence ID" value="XM_009529061.1"/>
</dbReference>
<dbReference type="EMBL" id="JH159154">
    <property type="protein sequence ID" value="EGZ18298.1"/>
    <property type="molecule type" value="Genomic_DNA"/>
</dbReference>
<dbReference type="GeneID" id="20646390"/>
<dbReference type="InParanoid" id="G4ZCU0"/>
<name>G4ZCU0_PHYSP</name>